<comment type="caution">
    <text evidence="3">The sequence shown here is derived from an EMBL/GenBank/DDBJ whole genome shotgun (WGS) entry which is preliminary data.</text>
</comment>
<dbReference type="NCBIfam" id="TIGR01965">
    <property type="entry name" value="VCBS_repeat"/>
    <property type="match status" value="1"/>
</dbReference>
<feature type="domain" description="VWFA" evidence="2">
    <location>
        <begin position="1510"/>
        <end position="1740"/>
    </location>
</feature>
<dbReference type="PROSITE" id="PS50234">
    <property type="entry name" value="VWFA"/>
    <property type="match status" value="1"/>
</dbReference>
<accession>A0ABR9H782</accession>
<dbReference type="SUPFAM" id="SSF51120">
    <property type="entry name" value="beta-Roll"/>
    <property type="match status" value="1"/>
</dbReference>
<dbReference type="Proteomes" id="UP000639010">
    <property type="component" value="Unassembled WGS sequence"/>
</dbReference>
<keyword evidence="4" id="KW-1185">Reference proteome</keyword>
<evidence type="ECO:0000256" key="1">
    <source>
        <dbReference type="SAM" id="MobiDB-lite"/>
    </source>
</evidence>
<feature type="compositionally biased region" description="Gly residues" evidence="1">
    <location>
        <begin position="101"/>
        <end position="112"/>
    </location>
</feature>
<dbReference type="InterPro" id="IPR002035">
    <property type="entry name" value="VWF_A"/>
</dbReference>
<protein>
    <submittedName>
        <fullName evidence="3">T1SS-143 domain-containing protein</fullName>
    </submittedName>
</protein>
<dbReference type="RefSeq" id="WP_192624516.1">
    <property type="nucleotide sequence ID" value="NZ_JADBGG010000029.1"/>
</dbReference>
<dbReference type="SMART" id="SM00327">
    <property type="entry name" value="VWA"/>
    <property type="match status" value="1"/>
</dbReference>
<dbReference type="EMBL" id="JADBGG010000029">
    <property type="protein sequence ID" value="MBE1426554.1"/>
    <property type="molecule type" value="Genomic_DNA"/>
</dbReference>
<organism evidence="3 4">
    <name type="scientific">Desulfomicrobium macestii</name>
    <dbReference type="NCBI Taxonomy" id="90731"/>
    <lineage>
        <taxon>Bacteria</taxon>
        <taxon>Pseudomonadati</taxon>
        <taxon>Thermodesulfobacteriota</taxon>
        <taxon>Desulfovibrionia</taxon>
        <taxon>Desulfovibrionales</taxon>
        <taxon>Desulfomicrobiaceae</taxon>
        <taxon>Desulfomicrobium</taxon>
    </lineage>
</organism>
<dbReference type="PROSITE" id="PS00330">
    <property type="entry name" value="HEMOLYSIN_CALCIUM"/>
    <property type="match status" value="1"/>
</dbReference>
<dbReference type="InterPro" id="IPR018511">
    <property type="entry name" value="Hemolysin-typ_Ca-bd_CS"/>
</dbReference>
<dbReference type="Gene3D" id="3.40.50.410">
    <property type="entry name" value="von Willebrand factor, type A domain"/>
    <property type="match status" value="1"/>
</dbReference>
<sequence length="1962" mass="206487">MAESQNSKQNVQAPETGQTVIVNAIPGQDIVLEAAFDQAEVKMDGGNVVFEFANGGQVVLDFTDLGEAQAPNVVMPDGTVLDMQEFLAALGEKDVEPAAGPDGGAEGSGGVGAYEEDPGERLDGITKLDGLEDEPLTTLTFANIEANDDNPLPTAGFVSAAADEDGLVRERFVTPFNGNDDSDADGDNAATAASAKGFLNYNFGGDGPAETLPFTWNLAGLPSVTSQGHQVLYEVSSDGQTLNGYWEFEYKKPVDDRPSAGFDMAAKVAPPEPQFEIAVQKVMVFSLELTDLQTGEYLFTLYRPLDHSEFNTEDDIVYNFTFTVRDGSGDPASGGLNLIIDDDSPVARGDAFITRTVDEDDIATRWSEGTSPDDGVWQGKHYDGSYTGDPRYDHGGPANIWGSVKSLVSFGADGRGENGFSLDLDGLGALRDQGLTSKGESLDYRIDGSRLIAFVPDDNQNQARIAMVEDSADQPAGPEGRPVFVLELHSDGSYKFSLIDQLDHNGEGENLEPAENGEDKLSLDLSSVIKATDGDGDSITLESGFVIKVTDDVPELIGREIGKVSENDIDTDWSVGTSPNDGHRLDGSFTGDPGTGASGPAFIEGELGRIVNFGADDDGKFRFTDDAKAQLLELGLTSMQSYKGLQAVPLDYTIDPLGEDGYYVLTATEPDLDKRPGPDHDTGNIVFELRLDSNTGHYEFRLYDELAHTGKQSNNIKIDFGSMIEAVDADGDAIALEDSFYIKIVDDKPIAVDDEHVINEDTKGFFGWIDGNVTDNDINGADESMSFDGWESTQAQHGWFIGWPDGRYSYNLDNAKVQYLDDDDEPLTETFKYSIKDTDGDISTATLTIVIEGRNDRPTLTVKTGDWADVDEAALSSIGSNPDSDDEFAYGTFKIADPDGLEDIKSVTINGTSIELADLVGSKVSGDSGELTVTSYEVDTGVASYVYELTGATTDVLGNSKWEIDKFTLTTFDGDLTSAQDFIRIIINDDTPIARNDTDQVDVLESEAGVTRMATGNVLTGASTESGLDGAGADTPGADQPATVVQVGFDANENGYFGSSEKMSVGDTGTSISGKYGTLTIEADGRYQYTTDPTKLPGATTHHDGGDVGLKAFKLGESFFDAEGKYVSSDTGASGIITNGGNSPAKGVDSGTADDTLSAADQINYAGSLSEALAFEFGGPVSSAIITVSNLFRNERGGEAARWHAFDADGVRIATGIISNNSDGQVYANTTNVAWANGNSNNVGTFTVSDIGSFSTVVIEGLPYSKNGSAANDDSDFYAKVVSYEALPADGISYSDVFKYWIKDADGDYSSATLTITGNEPNPQGVFVNEDPVAVDNSYTVVGTSFTGNIITDDDNDAGAASGRDWDADTPVDNLSVHSIKWIANGQSHVLVLNGQTTVDMQYGKLTINPEGNFTYEHNAGPNGEIDSFTYTLKDVHGNDYISNEAQVTFALPDLVDPMFIVGSAEDENANSSAAYTVGTGSGVIAGDSDNDILVGDPGSTSEINGKVANIVLVLDNSGSMDASLDGLKLAVVSALNDLKNSQAQDVKVHIVRFGSTAEVVGTYHITQGGVDQDGDGGQLASAIAAVNGLSANLGNTNYEIALVEANKWIESSGPLQNADVNKVIFVSDGQPNEAQDNYSGTISADAAMGHVLGTYGGGWHGGWFGGWSSSDSTSEVGIIEFDGDGSGSEQAFVIEAVGINVGGGTLSLLSQLEGSGGSAQNVTSAADMTAVIDELTGAVVVNEEAGDDVLQGGAGNDLIFGDAMNTDNVPGVTLPDGSGWLAFAELETGNVLGFETWTRNDTLEYIKNNHTALSTESGRVGGNDSIEGGSGNDTIYGQEGNDTISGGAGDDIISGGTGQNAFKYGSADLDGGHDQIIDFKLGAEGDELDLSGIFAGQSAQSLKDGGFLSVVENTSGVLDVHLDLDGDPITTDNSVHISVTVTGDLDDAVNTMLTQHITTEI</sequence>
<gene>
    <name evidence="3" type="ORF">H4684_003220</name>
</gene>
<reference evidence="3 4" key="1">
    <citation type="submission" date="2020-10" db="EMBL/GenBank/DDBJ databases">
        <title>Genomic Encyclopedia of Type Strains, Phase IV (KMG-IV): sequencing the most valuable type-strain genomes for metagenomic binning, comparative biology and taxonomic classification.</title>
        <authorList>
            <person name="Goeker M."/>
        </authorList>
    </citation>
    <scope>NUCLEOTIDE SEQUENCE [LARGE SCALE GENOMIC DNA]</scope>
    <source>
        <strain evidence="3 4">DSM 4194</strain>
    </source>
</reference>
<dbReference type="Gene3D" id="2.150.10.10">
    <property type="entry name" value="Serralysin-like metalloprotease, C-terminal"/>
    <property type="match status" value="1"/>
</dbReference>
<dbReference type="CDD" id="cd00198">
    <property type="entry name" value="vWFA"/>
    <property type="match status" value="1"/>
</dbReference>
<dbReference type="Pfam" id="PF17963">
    <property type="entry name" value="Big_9"/>
    <property type="match status" value="2"/>
</dbReference>
<dbReference type="PRINTS" id="PR00313">
    <property type="entry name" value="CABNDNGRPT"/>
</dbReference>
<evidence type="ECO:0000313" key="3">
    <source>
        <dbReference type="EMBL" id="MBE1426554.1"/>
    </source>
</evidence>
<proteinExistence type="predicted"/>
<feature type="region of interest" description="Disordered" evidence="1">
    <location>
        <begin position="95"/>
        <end position="117"/>
    </location>
</feature>
<dbReference type="InterPro" id="IPR010221">
    <property type="entry name" value="VCBS_dom"/>
</dbReference>
<dbReference type="InterPro" id="IPR036465">
    <property type="entry name" value="vWFA_dom_sf"/>
</dbReference>
<evidence type="ECO:0000313" key="4">
    <source>
        <dbReference type="Proteomes" id="UP000639010"/>
    </source>
</evidence>
<evidence type="ECO:0000259" key="2">
    <source>
        <dbReference type="PROSITE" id="PS50234"/>
    </source>
</evidence>
<dbReference type="InterPro" id="IPR019960">
    <property type="entry name" value="T1SS_VCA0849"/>
</dbReference>
<name>A0ABR9H782_9BACT</name>
<dbReference type="InterPro" id="IPR011049">
    <property type="entry name" value="Serralysin-like_metalloprot_C"/>
</dbReference>
<dbReference type="SUPFAM" id="SSF53300">
    <property type="entry name" value="vWA-like"/>
    <property type="match status" value="1"/>
</dbReference>
<dbReference type="InterPro" id="IPR001343">
    <property type="entry name" value="Hemolysn_Ca-bd"/>
</dbReference>
<dbReference type="Pfam" id="PF00353">
    <property type="entry name" value="HemolysinCabind"/>
    <property type="match status" value="2"/>
</dbReference>
<dbReference type="Pfam" id="PF13519">
    <property type="entry name" value="VWA_2"/>
    <property type="match status" value="1"/>
</dbReference>
<dbReference type="NCBIfam" id="TIGR03661">
    <property type="entry name" value="T1SS_VCA0849"/>
    <property type="match status" value="1"/>
</dbReference>